<dbReference type="GO" id="GO:0005886">
    <property type="term" value="C:plasma membrane"/>
    <property type="evidence" value="ECO:0007669"/>
    <property type="project" value="UniProtKB-SubCell"/>
</dbReference>
<evidence type="ECO:0000256" key="1">
    <source>
        <dbReference type="ARBA" id="ARBA00004651"/>
    </source>
</evidence>
<comment type="subunit">
    <text evidence="26">Homotetramer. Interacts with TMEM100. Interacts with EGLN1. Interacts with the scorpion wasabi receptor toxin at the same site that electrophiles but in a non-covalent manner.</text>
</comment>
<dbReference type="GO" id="GO:0071240">
    <property type="term" value="P:cellular response to food"/>
    <property type="evidence" value="ECO:0007669"/>
    <property type="project" value="Ensembl"/>
</dbReference>
<dbReference type="InterPro" id="IPR052076">
    <property type="entry name" value="TRP_cation_channel"/>
</dbReference>
<keyword evidence="10 32" id="KW-1133">Transmembrane helix</keyword>
<keyword evidence="19" id="KW-0407">Ion channel</keyword>
<keyword evidence="3" id="KW-1003">Cell membrane</keyword>
<dbReference type="PANTHER" id="PTHR47143">
    <property type="entry name" value="TRANSIENT RECEPTOR POTENTIAL CATION CHANNEL PROTEIN PAINLESS"/>
    <property type="match status" value="1"/>
</dbReference>
<evidence type="ECO:0000256" key="22">
    <source>
        <dbReference type="ARBA" id="ARBA00034634"/>
    </source>
</evidence>
<evidence type="ECO:0000256" key="16">
    <source>
        <dbReference type="ARBA" id="ARBA00023157"/>
    </source>
</evidence>
<dbReference type="PANTHER" id="PTHR47143:SF1">
    <property type="entry name" value="ION_TRANS DOMAIN-CONTAINING PROTEIN"/>
    <property type="match status" value="1"/>
</dbReference>
<reference evidence="34 35" key="1">
    <citation type="journal article" date="2019" name="Proc. Natl. Acad. Sci. U.S.A.">
        <title>Regulatory changes in pterin and carotenoid genes underlie balanced color polymorphisms in the wall lizard.</title>
        <authorList>
            <person name="Andrade P."/>
            <person name="Pinho C."/>
            <person name="Perez I de Lanuza G."/>
            <person name="Afonso S."/>
            <person name="Brejcha J."/>
            <person name="Rubin C.J."/>
            <person name="Wallerman O."/>
            <person name="Pereira P."/>
            <person name="Sabatino S.J."/>
            <person name="Bellati A."/>
            <person name="Pellitteri-Rosa D."/>
            <person name="Bosakova Z."/>
            <person name="Bunikis I."/>
            <person name="Carretero M.A."/>
            <person name="Feiner N."/>
            <person name="Marsik P."/>
            <person name="Pauperio F."/>
            <person name="Salvi D."/>
            <person name="Soler L."/>
            <person name="While G.M."/>
            <person name="Uller T."/>
            <person name="Font E."/>
            <person name="Andersson L."/>
            <person name="Carneiro M."/>
        </authorList>
    </citation>
    <scope>NUCLEOTIDE SEQUENCE</scope>
</reference>
<dbReference type="SMART" id="SM00248">
    <property type="entry name" value="ANK"/>
    <property type="match status" value="15"/>
</dbReference>
<keyword evidence="13" id="KW-0406">Ion transport</keyword>
<keyword evidence="4" id="KW-0109">Calcium transport</keyword>
<dbReference type="GO" id="GO:0051289">
    <property type="term" value="P:protein homotetramerization"/>
    <property type="evidence" value="ECO:0007669"/>
    <property type="project" value="Ensembl"/>
</dbReference>
<evidence type="ECO:0000256" key="25">
    <source>
        <dbReference type="ARBA" id="ARBA00061660"/>
    </source>
</evidence>
<feature type="repeat" description="ANK" evidence="30">
    <location>
        <begin position="360"/>
        <end position="392"/>
    </location>
</feature>
<dbReference type="GO" id="GO:0097604">
    <property type="term" value="F:temperature-gated cation channel activity"/>
    <property type="evidence" value="ECO:0007669"/>
    <property type="project" value="Ensembl"/>
</dbReference>
<feature type="repeat" description="ANK" evidence="30">
    <location>
        <begin position="537"/>
        <end position="569"/>
    </location>
</feature>
<evidence type="ECO:0000256" key="7">
    <source>
        <dbReference type="ARBA" id="ARBA00022692"/>
    </source>
</evidence>
<comment type="catalytic activity">
    <reaction evidence="21">
        <text>K(+)(in) = K(+)(out)</text>
        <dbReference type="Rhea" id="RHEA:29463"/>
        <dbReference type="ChEBI" id="CHEBI:29103"/>
    </reaction>
</comment>
<evidence type="ECO:0000256" key="5">
    <source>
        <dbReference type="ARBA" id="ARBA00022606"/>
    </source>
</evidence>
<dbReference type="OMA" id="HWATEKN"/>
<feature type="transmembrane region" description="Helical" evidence="32">
    <location>
        <begin position="918"/>
        <end position="938"/>
    </location>
</feature>
<feature type="transmembrane region" description="Helical" evidence="32">
    <location>
        <begin position="958"/>
        <end position="976"/>
    </location>
</feature>
<feature type="repeat" description="ANK" evidence="30">
    <location>
        <begin position="504"/>
        <end position="536"/>
    </location>
</feature>
<evidence type="ECO:0000256" key="2">
    <source>
        <dbReference type="ARBA" id="ARBA00022448"/>
    </source>
</evidence>
<evidence type="ECO:0000256" key="28">
    <source>
        <dbReference type="ARBA" id="ARBA00079767"/>
    </source>
</evidence>
<dbReference type="Pfam" id="PF00520">
    <property type="entry name" value="Ion_trans"/>
    <property type="match status" value="1"/>
</dbReference>
<dbReference type="GO" id="GO:0070301">
    <property type="term" value="P:cellular response to hydrogen peroxide"/>
    <property type="evidence" value="ECO:0007669"/>
    <property type="project" value="Ensembl"/>
</dbReference>
<keyword evidence="2" id="KW-0813">Transport</keyword>
<dbReference type="Pfam" id="PF12796">
    <property type="entry name" value="Ank_2"/>
    <property type="match status" value="5"/>
</dbReference>
<dbReference type="Pfam" id="PF13637">
    <property type="entry name" value="Ank_4"/>
    <property type="match status" value="1"/>
</dbReference>
<organism evidence="34 35">
    <name type="scientific">Podarcis muralis</name>
    <name type="common">Wall lizard</name>
    <name type="synonym">Lacerta muralis</name>
    <dbReference type="NCBI Taxonomy" id="64176"/>
    <lineage>
        <taxon>Eukaryota</taxon>
        <taxon>Metazoa</taxon>
        <taxon>Chordata</taxon>
        <taxon>Craniata</taxon>
        <taxon>Vertebrata</taxon>
        <taxon>Euteleostomi</taxon>
        <taxon>Lepidosauria</taxon>
        <taxon>Squamata</taxon>
        <taxon>Bifurcata</taxon>
        <taxon>Unidentata</taxon>
        <taxon>Episquamata</taxon>
        <taxon>Laterata</taxon>
        <taxon>Lacertibaenia</taxon>
        <taxon>Lacertidae</taxon>
        <taxon>Podarcis</taxon>
    </lineage>
</organism>
<feature type="repeat" description="ANK" evidence="30">
    <location>
        <begin position="434"/>
        <end position="466"/>
    </location>
</feature>
<proteinExistence type="inferred from homology"/>
<reference evidence="34" key="3">
    <citation type="submission" date="2025-09" db="UniProtKB">
        <authorList>
            <consortium name="Ensembl"/>
        </authorList>
    </citation>
    <scope>IDENTIFICATION</scope>
</reference>
<keyword evidence="17" id="KW-0325">Glycoprotein</keyword>
<feature type="repeat" description="ANK" evidence="30">
    <location>
        <begin position="293"/>
        <end position="325"/>
    </location>
</feature>
<dbReference type="GO" id="GO:0050968">
    <property type="term" value="P:detection of chemical stimulus involved in sensory perception of pain"/>
    <property type="evidence" value="ECO:0007669"/>
    <property type="project" value="Ensembl"/>
</dbReference>
<keyword evidence="35" id="KW-1185">Reference proteome</keyword>
<evidence type="ECO:0000256" key="23">
    <source>
        <dbReference type="ARBA" id="ARBA00036239"/>
    </source>
</evidence>
<dbReference type="GO" id="GO:0050966">
    <property type="term" value="P:detection of mechanical stimulus involved in sensory perception of pain"/>
    <property type="evidence" value="ECO:0007669"/>
    <property type="project" value="Ensembl"/>
</dbReference>
<dbReference type="GO" id="GO:0009410">
    <property type="term" value="P:response to xenobiotic stimulus"/>
    <property type="evidence" value="ECO:0007669"/>
    <property type="project" value="Ensembl"/>
</dbReference>
<evidence type="ECO:0000256" key="8">
    <source>
        <dbReference type="ARBA" id="ARBA00022737"/>
    </source>
</evidence>
<dbReference type="GO" id="GO:0042802">
    <property type="term" value="F:identical protein binding"/>
    <property type="evidence" value="ECO:0007669"/>
    <property type="project" value="Ensembl"/>
</dbReference>
<evidence type="ECO:0000256" key="10">
    <source>
        <dbReference type="ARBA" id="ARBA00022989"/>
    </source>
</evidence>
<evidence type="ECO:0000256" key="29">
    <source>
        <dbReference type="ARBA" id="ARBA00079849"/>
    </source>
</evidence>
<evidence type="ECO:0000256" key="24">
    <source>
        <dbReference type="ARBA" id="ARBA00036634"/>
    </source>
</evidence>
<evidence type="ECO:0000256" key="9">
    <source>
        <dbReference type="ARBA" id="ARBA00022837"/>
    </source>
</evidence>
<dbReference type="GO" id="GO:1902495">
    <property type="term" value="C:transmembrane transporter complex"/>
    <property type="evidence" value="ECO:0007669"/>
    <property type="project" value="TreeGrafter"/>
</dbReference>
<dbReference type="GO" id="GO:0097237">
    <property type="term" value="P:cellular response to toxic substance"/>
    <property type="evidence" value="ECO:0007669"/>
    <property type="project" value="Ensembl"/>
</dbReference>
<keyword evidence="6" id="KW-0107">Calcium channel</keyword>
<keyword evidence="12" id="KW-0175">Coiled coil</keyword>
<keyword evidence="11 30" id="KW-0040">ANK repeat</keyword>
<keyword evidence="7 32" id="KW-0812">Transmembrane</keyword>
<feature type="transmembrane region" description="Helical" evidence="32">
    <location>
        <begin position="1021"/>
        <end position="1041"/>
    </location>
</feature>
<dbReference type="Pfam" id="PF00023">
    <property type="entry name" value="Ank"/>
    <property type="match status" value="1"/>
</dbReference>
<keyword evidence="5" id="KW-0716">Sensory transduction</keyword>
<feature type="transmembrane region" description="Helical" evidence="32">
    <location>
        <begin position="1126"/>
        <end position="1152"/>
    </location>
</feature>
<protein>
    <recommendedName>
        <fullName evidence="27">Transient receptor potential cation channel subfamily A member 1</fullName>
    </recommendedName>
    <alternativeName>
        <fullName evidence="29">Ankyrin-like with transmembrane domains protein 1</fullName>
    </alternativeName>
    <alternativeName>
        <fullName evidence="28">Wasabi receptor</fullName>
    </alternativeName>
</protein>
<comment type="subcellular location">
    <subcellularLocation>
        <location evidence="1">Cell membrane</location>
        <topology evidence="1">Multi-pass membrane protein</topology>
    </subcellularLocation>
</comment>
<dbReference type="GO" id="GO:0009409">
    <property type="term" value="P:response to cold"/>
    <property type="evidence" value="ECO:0007669"/>
    <property type="project" value="Ensembl"/>
</dbReference>
<comment type="similarity">
    <text evidence="25">Belongs to the transient receptor (TC 1.A.4) family.</text>
</comment>
<dbReference type="PRINTS" id="PR01415">
    <property type="entry name" value="ANKYRIN"/>
</dbReference>
<evidence type="ECO:0000256" key="19">
    <source>
        <dbReference type="ARBA" id="ARBA00023303"/>
    </source>
</evidence>
<comment type="catalytic activity">
    <reaction evidence="20">
        <text>Mg(2+)(in) = Mg(2+)(out)</text>
        <dbReference type="Rhea" id="RHEA:29827"/>
        <dbReference type="ChEBI" id="CHEBI:18420"/>
    </reaction>
</comment>
<evidence type="ECO:0000256" key="11">
    <source>
        <dbReference type="ARBA" id="ARBA00023043"/>
    </source>
</evidence>
<evidence type="ECO:0000313" key="35">
    <source>
        <dbReference type="Proteomes" id="UP000472272"/>
    </source>
</evidence>
<feature type="region of interest" description="Disordered" evidence="31">
    <location>
        <begin position="50"/>
        <end position="71"/>
    </location>
</feature>
<keyword evidence="15 32" id="KW-0472">Membrane</keyword>
<comment type="catalytic activity">
    <reaction evidence="22">
        <text>Zn(2+)(in) = Zn(2+)(out)</text>
        <dbReference type="Rhea" id="RHEA:29351"/>
        <dbReference type="ChEBI" id="CHEBI:29105"/>
    </reaction>
</comment>
<evidence type="ECO:0000256" key="27">
    <source>
        <dbReference type="ARBA" id="ARBA00074970"/>
    </source>
</evidence>
<dbReference type="GO" id="GO:0032421">
    <property type="term" value="C:stereocilium bundle"/>
    <property type="evidence" value="ECO:0007669"/>
    <property type="project" value="Ensembl"/>
</dbReference>
<keyword evidence="16" id="KW-1015">Disulfide bond</keyword>
<evidence type="ECO:0000256" key="26">
    <source>
        <dbReference type="ARBA" id="ARBA00063125"/>
    </source>
</evidence>
<evidence type="ECO:0000256" key="12">
    <source>
        <dbReference type="ARBA" id="ARBA00023054"/>
    </source>
</evidence>
<dbReference type="InterPro" id="IPR036770">
    <property type="entry name" value="Ankyrin_rpt-contain_sf"/>
</dbReference>
<name>A0A670IEF1_PODMU</name>
<feature type="repeat" description="ANK" evidence="30">
    <location>
        <begin position="642"/>
        <end position="674"/>
    </location>
</feature>
<feature type="domain" description="Ion transport" evidence="33">
    <location>
        <begin position="962"/>
        <end position="1160"/>
    </location>
</feature>
<dbReference type="Proteomes" id="UP000472272">
    <property type="component" value="Chromosome 7"/>
</dbReference>
<keyword evidence="9" id="KW-0106">Calcium</keyword>
<evidence type="ECO:0000259" key="33">
    <source>
        <dbReference type="Pfam" id="PF00520"/>
    </source>
</evidence>
<dbReference type="GO" id="GO:0050955">
    <property type="term" value="P:thermoception"/>
    <property type="evidence" value="ECO:0007669"/>
    <property type="project" value="Ensembl"/>
</dbReference>
<keyword evidence="18" id="KW-0379">Hydroxylation</keyword>
<comment type="catalytic activity">
    <reaction evidence="23">
        <text>Na(+)(in) = Na(+)(out)</text>
        <dbReference type="Rhea" id="RHEA:34963"/>
        <dbReference type="ChEBI" id="CHEBI:29101"/>
    </reaction>
</comment>
<evidence type="ECO:0000256" key="32">
    <source>
        <dbReference type="SAM" id="Phobius"/>
    </source>
</evidence>
<dbReference type="FunFam" id="1.25.40.20:FF:000272">
    <property type="entry name" value="Transient receptor potential cation channel subfamily A member 1"/>
    <property type="match status" value="1"/>
</dbReference>
<dbReference type="GO" id="GO:0015278">
    <property type="term" value="F:intracellularly gated calcium channel activity"/>
    <property type="evidence" value="ECO:0007669"/>
    <property type="project" value="Ensembl"/>
</dbReference>
<dbReference type="GO" id="GO:0048265">
    <property type="term" value="P:response to pain"/>
    <property type="evidence" value="ECO:0007669"/>
    <property type="project" value="Ensembl"/>
</dbReference>
<evidence type="ECO:0000256" key="13">
    <source>
        <dbReference type="ARBA" id="ARBA00023065"/>
    </source>
</evidence>
<dbReference type="Gene3D" id="1.25.40.20">
    <property type="entry name" value="Ankyrin repeat-containing domain"/>
    <property type="match status" value="3"/>
</dbReference>
<evidence type="ECO:0000256" key="30">
    <source>
        <dbReference type="PROSITE-ProRule" id="PRU00023"/>
    </source>
</evidence>
<accession>A0A670IEF1</accession>
<evidence type="ECO:0000313" key="34">
    <source>
        <dbReference type="Ensembl" id="ENSPMRP00000009872.1"/>
    </source>
</evidence>
<dbReference type="PROSITE" id="PS50297">
    <property type="entry name" value="ANK_REP_REGION"/>
    <property type="match status" value="7"/>
</dbReference>
<evidence type="ECO:0000256" key="17">
    <source>
        <dbReference type="ARBA" id="ARBA00023180"/>
    </source>
</evidence>
<dbReference type="GO" id="GO:0007166">
    <property type="term" value="P:cell surface receptor signaling pathway"/>
    <property type="evidence" value="ECO:0007669"/>
    <property type="project" value="Ensembl"/>
</dbReference>
<keyword evidence="14" id="KW-0558">Oxidation</keyword>
<evidence type="ECO:0000256" key="21">
    <source>
        <dbReference type="ARBA" id="ARBA00034430"/>
    </source>
</evidence>
<evidence type="ECO:0000256" key="15">
    <source>
        <dbReference type="ARBA" id="ARBA00023136"/>
    </source>
</evidence>
<feature type="repeat" description="ANK" evidence="30">
    <location>
        <begin position="609"/>
        <end position="641"/>
    </location>
</feature>
<comment type="catalytic activity">
    <reaction evidence="24">
        <text>Ca(2+)(in) = Ca(2+)(out)</text>
        <dbReference type="Rhea" id="RHEA:29671"/>
        <dbReference type="ChEBI" id="CHEBI:29108"/>
    </reaction>
</comment>
<feature type="transmembrane region" description="Helical" evidence="32">
    <location>
        <begin position="1061"/>
        <end position="1083"/>
    </location>
</feature>
<dbReference type="GeneTree" id="ENSGT00940000156118"/>
<dbReference type="GO" id="GO:0006874">
    <property type="term" value="P:intracellular calcium ion homeostasis"/>
    <property type="evidence" value="ECO:0007669"/>
    <property type="project" value="Ensembl"/>
</dbReference>
<gene>
    <name evidence="34" type="primary">TRPA1</name>
</gene>
<sequence length="1307" mass="146467">MGNILGCRCLGSFGLASVPLASPTRKFLGSGLNGLLVPEGKQQHKSVCLSGDVATSTPRRTAERGPTPRLRRQFPPSAVEPCSSGGRFSLARRAHRRAPQAAAAPVLAAFPQLRRRESLPRARRSLSAFPHASSSCSRLRLTTPHSRLLFCGWAHLARPSSSCSLGLGFPLHTWLLLVSPTGRRGRRTGSETMRRAFLKLFQSGQSKQDTCYEGVVCEADAASVASQDVFKVISDGSTCRLRSFIKKNRDGLKKLDELNATPLHHAAAGGQLELMQMIIDGSSTEVLNVTDCSGNTPLHWATKKSQIGSVKLLLSKGANPNILNSSMMAPLHLAVQCLHNELVKIFVEHSATDVNLEGESGNTPILLACYKDNTEALKLLIKNGAKICKANSLGCMPVHAAAFSGAKTCMEIIIKKGEELGYSPKNHINFTNNGKCSPLHLAVQSGDLEMIKMCIEYGAQIDLKQSDKCTALHFAATQGATEILKLMMSSYAGDEPIVDALDGNKETLLHRAALFDHYDLAEYLISMGAKIDSVDVEGRTPLLLATYCASWKIVNLLLSKGANVELKDHLGRNFLHLTVLHPGGLKHLNEQFLKQMKHIKDLVTDEDNEGCTPLHYACRQGVPLSVNSLLELNVSICSKSRDKKSPLHFAASYGRINTCQRLLRDMVDTRLLNEGDKKGMTPLHLAAQNGHEKVVQFLLKKGALFLCDYKGWTALHHAAFGGYTRTMQIILNTNVKCTDKVDEEGNTALHLAAREGHAKAVRLLLDDSAKVLLNKNEASFLHEAIHNGRKDVVNTVILHKRWEETVVTFSHHSSTNKCPLIEMVEYLPECLKLVLDNCITESSDDKASKDFCVEYNFRYLQCPLKLTKKLKEDDDIVYEPLITLNAMVRHNRVELLSHPVCTEYLLMKWMAYGFRAHLMNLAVYCLGLMPLTLLIIHIEPEGSSNRTVKAGPFENKSSYFTKVCMCLVFIMSLFGICKEIIQLFQQKLKYLLDYSNLLDWTIYTTNIIFVSSLFIQLPVRLQWECGAIAIFLSWMNFLLYLQRFENYGIYVVMFWEILRTLIRIIIVFFFLMLAFGLSFHVLLGSQETYGTPYLSVMQTFAMMLGDINYREAFLEPMLSDHLPYPFLSFAMLVIFSLLIPILLMNLLIGLAVGDIAEVQKFAALKRIAMQVSLHTNLEKKLPYWFLSRVDQDSITVYPNRPRYCGFMSVFQYCFGCNDIAANTQNADTTLELEVLKQKYRLKDIAALMEKQHDLLKLVVQKMEIISEAEDEDTNDLFQHKFRKKQLEHKNSKWDTVLKAVKCKPPEI</sequence>
<evidence type="ECO:0000256" key="4">
    <source>
        <dbReference type="ARBA" id="ARBA00022568"/>
    </source>
</evidence>
<dbReference type="Ensembl" id="ENSPMRT00000010518.1">
    <property type="protein sequence ID" value="ENSPMRP00000009872.1"/>
    <property type="gene ID" value="ENSPMRG00000006600.1"/>
</dbReference>
<reference evidence="34" key="2">
    <citation type="submission" date="2025-08" db="UniProtKB">
        <authorList>
            <consortium name="Ensembl"/>
        </authorList>
    </citation>
    <scope>IDENTIFICATION</scope>
</reference>
<dbReference type="PROSITE" id="PS50088">
    <property type="entry name" value="ANK_REPEAT"/>
    <property type="match status" value="9"/>
</dbReference>
<dbReference type="InterPro" id="IPR005821">
    <property type="entry name" value="Ion_trans_dom"/>
</dbReference>
<evidence type="ECO:0000256" key="18">
    <source>
        <dbReference type="ARBA" id="ARBA00023278"/>
    </source>
</evidence>
<evidence type="ECO:0000256" key="31">
    <source>
        <dbReference type="SAM" id="MobiDB-lite"/>
    </source>
</evidence>
<dbReference type="SUPFAM" id="SSF48403">
    <property type="entry name" value="Ankyrin repeat"/>
    <property type="match status" value="2"/>
</dbReference>
<feature type="repeat" description="ANK" evidence="30">
    <location>
        <begin position="678"/>
        <end position="703"/>
    </location>
</feature>
<keyword evidence="8" id="KW-0677">Repeat</keyword>
<evidence type="ECO:0000256" key="14">
    <source>
        <dbReference type="ARBA" id="ARBA00023097"/>
    </source>
</evidence>
<evidence type="ECO:0000256" key="6">
    <source>
        <dbReference type="ARBA" id="ARBA00022673"/>
    </source>
</evidence>
<evidence type="ECO:0000256" key="20">
    <source>
        <dbReference type="ARBA" id="ARBA00034269"/>
    </source>
</evidence>
<feature type="repeat" description="ANK" evidence="30">
    <location>
        <begin position="744"/>
        <end position="776"/>
    </location>
</feature>
<dbReference type="InterPro" id="IPR002110">
    <property type="entry name" value="Ankyrin_rpt"/>
</dbReference>
<evidence type="ECO:0000256" key="3">
    <source>
        <dbReference type="ARBA" id="ARBA00022475"/>
    </source>
</evidence>